<feature type="transmembrane region" description="Helical" evidence="1">
    <location>
        <begin position="73"/>
        <end position="93"/>
    </location>
</feature>
<proteinExistence type="predicted"/>
<dbReference type="AlphaFoldDB" id="A0A975NWU3"/>
<dbReference type="RefSeq" id="WP_215603234.1">
    <property type="nucleotide sequence ID" value="NZ_CP076136.1"/>
</dbReference>
<evidence type="ECO:0000313" key="3">
    <source>
        <dbReference type="Proteomes" id="UP000676951"/>
    </source>
</evidence>
<dbReference type="Proteomes" id="UP000676951">
    <property type="component" value="Chromosome"/>
</dbReference>
<protein>
    <submittedName>
        <fullName evidence="2">Uncharacterized protein</fullName>
    </submittedName>
</protein>
<keyword evidence="1" id="KW-1133">Transmembrane helix</keyword>
<keyword evidence="1" id="KW-0812">Transmembrane</keyword>
<accession>A0A975NWU3</accession>
<name>A0A975NWU3_9BRAD</name>
<sequence length="153" mass="16622">MRFSWTGLILAPLLVPLVFSAAMLSSLQASSPALLFLILLVPSCAVSYGTTIFLFLPSLFVLSAWRPMTGLRVCLLGLVLGAAVFLPLTWMAWSSSGPDSGPPTESFLAFFLRWAADPMTAMYPPAGLVTAGLYWWLGTWRRDRAAPSLPSPR</sequence>
<keyword evidence="1" id="KW-0472">Membrane</keyword>
<feature type="transmembrane region" description="Helical" evidence="1">
    <location>
        <begin position="34"/>
        <end position="61"/>
    </location>
</feature>
<feature type="transmembrane region" description="Helical" evidence="1">
    <location>
        <begin position="121"/>
        <end position="137"/>
    </location>
</feature>
<gene>
    <name evidence="2" type="ORF">KMZ93_21245</name>
</gene>
<evidence type="ECO:0000256" key="1">
    <source>
        <dbReference type="SAM" id="Phobius"/>
    </source>
</evidence>
<evidence type="ECO:0000313" key="2">
    <source>
        <dbReference type="EMBL" id="QWG22465.1"/>
    </source>
</evidence>
<organism evidence="2 3">
    <name type="scientific">Bradyrhizobium sediminis</name>
    <dbReference type="NCBI Taxonomy" id="2840469"/>
    <lineage>
        <taxon>Bacteria</taxon>
        <taxon>Pseudomonadati</taxon>
        <taxon>Pseudomonadota</taxon>
        <taxon>Alphaproteobacteria</taxon>
        <taxon>Hyphomicrobiales</taxon>
        <taxon>Nitrobacteraceae</taxon>
        <taxon>Bradyrhizobium</taxon>
    </lineage>
</organism>
<keyword evidence="3" id="KW-1185">Reference proteome</keyword>
<dbReference type="EMBL" id="CP076136">
    <property type="protein sequence ID" value="QWG22465.1"/>
    <property type="molecule type" value="Genomic_DNA"/>
</dbReference>
<reference evidence="2 3" key="1">
    <citation type="submission" date="2021-06" db="EMBL/GenBank/DDBJ databases">
        <title>Bradyrhizobium sp. S2-11-4 Genome sequencing.</title>
        <authorList>
            <person name="Jin L."/>
        </authorList>
    </citation>
    <scope>NUCLEOTIDE SEQUENCE [LARGE SCALE GENOMIC DNA]</scope>
    <source>
        <strain evidence="2 3">S2-11-4</strain>
    </source>
</reference>